<feature type="transmembrane region" description="Helical" evidence="9">
    <location>
        <begin position="47"/>
        <end position="65"/>
    </location>
</feature>
<feature type="transmembrane region" description="Helical" evidence="9">
    <location>
        <begin position="128"/>
        <end position="149"/>
    </location>
</feature>
<reference evidence="11" key="1">
    <citation type="submission" date="2023-03" db="EMBL/GenBank/DDBJ databases">
        <authorList>
            <person name="Shen W."/>
            <person name="Cai J."/>
        </authorList>
    </citation>
    <scope>NUCLEOTIDE SEQUENCE</scope>
    <source>
        <strain evidence="11">B226-2</strain>
    </source>
</reference>
<dbReference type="GO" id="GO:0015740">
    <property type="term" value="P:C4-dicarboxylate transport"/>
    <property type="evidence" value="ECO:0007669"/>
    <property type="project" value="TreeGrafter"/>
</dbReference>
<dbReference type="GO" id="GO:0005886">
    <property type="term" value="C:plasma membrane"/>
    <property type="evidence" value="ECO:0007669"/>
    <property type="project" value="UniProtKB-SubCell"/>
</dbReference>
<evidence type="ECO:0000256" key="4">
    <source>
        <dbReference type="ARBA" id="ARBA00022519"/>
    </source>
</evidence>
<evidence type="ECO:0000256" key="2">
    <source>
        <dbReference type="ARBA" id="ARBA00022448"/>
    </source>
</evidence>
<keyword evidence="5 9" id="KW-0812">Transmembrane</keyword>
<gene>
    <name evidence="11" type="ORF">P7H43_05070</name>
</gene>
<dbReference type="EMBL" id="JARQBJ010000002">
    <property type="protein sequence ID" value="MDT2809846.1"/>
    <property type="molecule type" value="Genomic_DNA"/>
</dbReference>
<dbReference type="InterPro" id="IPR055348">
    <property type="entry name" value="DctQ"/>
</dbReference>
<keyword evidence="7 9" id="KW-0472">Membrane</keyword>
<evidence type="ECO:0000256" key="1">
    <source>
        <dbReference type="ARBA" id="ARBA00004429"/>
    </source>
</evidence>
<dbReference type="PANTHER" id="PTHR35011">
    <property type="entry name" value="2,3-DIKETO-L-GULONATE TRAP TRANSPORTER SMALL PERMEASE PROTEIN YIAM"/>
    <property type="match status" value="1"/>
</dbReference>
<protein>
    <submittedName>
        <fullName evidence="11">TRAP transporter small permease</fullName>
    </submittedName>
</protein>
<comment type="caution">
    <text evidence="11">The sequence shown here is derived from an EMBL/GenBank/DDBJ whole genome shotgun (WGS) entry which is preliminary data.</text>
</comment>
<proteinExistence type="inferred from homology"/>
<keyword evidence="6 9" id="KW-1133">Transmembrane helix</keyword>
<sequence length="163" mass="18251">MKTIRKVLDKCLEVFCSALLAIMILVVLYQVFTRTVLNNPNTVTEEFVRFGLVWLSMLASAYVVGKKSHLAVTMLSDNLTGSKKRLLEIVVQVLFLIFAAVIMIFGGWKAVTVTMGQVSPSLSLSMGYVYLAVPVAGVFMFIYSLLNLFDEHQEIEMEKEEVS</sequence>
<evidence type="ECO:0000313" key="12">
    <source>
        <dbReference type="Proteomes" id="UP001256711"/>
    </source>
</evidence>
<dbReference type="GO" id="GO:0022857">
    <property type="term" value="F:transmembrane transporter activity"/>
    <property type="evidence" value="ECO:0007669"/>
    <property type="project" value="TreeGrafter"/>
</dbReference>
<accession>A0AAW8TU89</accession>
<evidence type="ECO:0000256" key="9">
    <source>
        <dbReference type="SAM" id="Phobius"/>
    </source>
</evidence>
<dbReference type="InterPro" id="IPR007387">
    <property type="entry name" value="TRAP_DctQ"/>
</dbReference>
<evidence type="ECO:0000259" key="10">
    <source>
        <dbReference type="Pfam" id="PF04290"/>
    </source>
</evidence>
<evidence type="ECO:0000313" key="11">
    <source>
        <dbReference type="EMBL" id="MDT2809846.1"/>
    </source>
</evidence>
<evidence type="ECO:0000256" key="8">
    <source>
        <dbReference type="ARBA" id="ARBA00038436"/>
    </source>
</evidence>
<dbReference type="PANTHER" id="PTHR35011:SF2">
    <property type="entry name" value="2,3-DIKETO-L-GULONATE TRAP TRANSPORTER SMALL PERMEASE PROTEIN YIAM"/>
    <property type="match status" value="1"/>
</dbReference>
<organism evidence="11 12">
    <name type="scientific">Enterococcus asini</name>
    <dbReference type="NCBI Taxonomy" id="57732"/>
    <lineage>
        <taxon>Bacteria</taxon>
        <taxon>Bacillati</taxon>
        <taxon>Bacillota</taxon>
        <taxon>Bacilli</taxon>
        <taxon>Lactobacillales</taxon>
        <taxon>Enterococcaceae</taxon>
        <taxon>Enterococcus</taxon>
    </lineage>
</organism>
<keyword evidence="3" id="KW-1003">Cell membrane</keyword>
<keyword evidence="2" id="KW-0813">Transport</keyword>
<evidence type="ECO:0000256" key="5">
    <source>
        <dbReference type="ARBA" id="ARBA00022692"/>
    </source>
</evidence>
<comment type="similarity">
    <text evidence="8">Belongs to the TRAP transporter small permease family.</text>
</comment>
<dbReference type="Proteomes" id="UP001256711">
    <property type="component" value="Unassembled WGS sequence"/>
</dbReference>
<keyword evidence="4" id="KW-0997">Cell inner membrane</keyword>
<dbReference type="GeneID" id="78363978"/>
<dbReference type="AlphaFoldDB" id="A0AAW8TU89"/>
<evidence type="ECO:0000256" key="7">
    <source>
        <dbReference type="ARBA" id="ARBA00023136"/>
    </source>
</evidence>
<feature type="transmembrane region" description="Helical" evidence="9">
    <location>
        <begin position="12"/>
        <end position="32"/>
    </location>
</feature>
<evidence type="ECO:0000256" key="3">
    <source>
        <dbReference type="ARBA" id="ARBA00022475"/>
    </source>
</evidence>
<dbReference type="RefSeq" id="WP_010753029.1">
    <property type="nucleotide sequence ID" value="NZ_CABJBY010000002.1"/>
</dbReference>
<feature type="transmembrane region" description="Helical" evidence="9">
    <location>
        <begin position="86"/>
        <end position="108"/>
    </location>
</feature>
<evidence type="ECO:0000256" key="6">
    <source>
        <dbReference type="ARBA" id="ARBA00022989"/>
    </source>
</evidence>
<dbReference type="Pfam" id="PF04290">
    <property type="entry name" value="DctQ"/>
    <property type="match status" value="1"/>
</dbReference>
<feature type="domain" description="Tripartite ATP-independent periplasmic transporters DctQ component" evidence="10">
    <location>
        <begin position="23"/>
        <end position="150"/>
    </location>
</feature>
<comment type="subcellular location">
    <subcellularLocation>
        <location evidence="1">Cell inner membrane</location>
        <topology evidence="1">Multi-pass membrane protein</topology>
    </subcellularLocation>
</comment>
<name>A0AAW8TU89_9ENTE</name>